<dbReference type="RefSeq" id="WP_207351058.1">
    <property type="nucleotide sequence ID" value="NZ_JAFMPY010000011.1"/>
</dbReference>
<dbReference type="Proteomes" id="UP000664288">
    <property type="component" value="Unassembled WGS sequence"/>
</dbReference>
<accession>A0ABS3J405</accession>
<reference evidence="1 2" key="1">
    <citation type="submission" date="2021-03" db="EMBL/GenBank/DDBJ databases">
        <title>Whole genome sequence of Jiella sp. MQZ13P-4.</title>
        <authorList>
            <person name="Tuo L."/>
        </authorList>
    </citation>
    <scope>NUCLEOTIDE SEQUENCE [LARGE SCALE GENOMIC DNA]</scope>
    <source>
        <strain evidence="1 2">MQZ13P-4</strain>
    </source>
</reference>
<protein>
    <submittedName>
        <fullName evidence="1">Type II toxin-antitoxin system HicB family antitoxin</fullName>
    </submittedName>
</protein>
<proteinExistence type="predicted"/>
<comment type="caution">
    <text evidence="1">The sequence shown here is derived from an EMBL/GenBank/DDBJ whole genome shotgun (WGS) entry which is preliminary data.</text>
</comment>
<name>A0ABS3J405_9HYPH</name>
<sequence>MGDAIKIDGHEARVAFDPEIGMFRGEFLNLRGGADFYASTEDGLEQEGRISLQVYFDLCSEYGLDGMSGGRKA</sequence>
<gene>
    <name evidence="1" type="ORF">J1C47_12240</name>
</gene>
<keyword evidence="2" id="KW-1185">Reference proteome</keyword>
<dbReference type="EMBL" id="JAFMPY010000011">
    <property type="protein sequence ID" value="MBO0904410.1"/>
    <property type="molecule type" value="Genomic_DNA"/>
</dbReference>
<organism evidence="1 2">
    <name type="scientific">Jiella sonneratiae</name>
    <dbReference type="NCBI Taxonomy" id="2816856"/>
    <lineage>
        <taxon>Bacteria</taxon>
        <taxon>Pseudomonadati</taxon>
        <taxon>Pseudomonadota</taxon>
        <taxon>Alphaproteobacteria</taxon>
        <taxon>Hyphomicrobiales</taxon>
        <taxon>Aurantimonadaceae</taxon>
        <taxon>Jiella</taxon>
    </lineage>
</organism>
<evidence type="ECO:0000313" key="1">
    <source>
        <dbReference type="EMBL" id="MBO0904410.1"/>
    </source>
</evidence>
<evidence type="ECO:0000313" key="2">
    <source>
        <dbReference type="Proteomes" id="UP000664288"/>
    </source>
</evidence>